<keyword evidence="6" id="KW-1064">Adaptive immunity</keyword>
<dbReference type="Gene3D" id="2.60.40.10">
    <property type="entry name" value="Immunoglobulins"/>
    <property type="match status" value="1"/>
</dbReference>
<dbReference type="PANTHER" id="PTHR23267">
    <property type="entry name" value="IMMUNOGLOBULIN LIGHT CHAIN"/>
    <property type="match status" value="1"/>
</dbReference>
<comment type="subunit">
    <text evidence="5">Immunoglobulins are composed of two identical heavy chains and two identical light chains; disulfide-linked.</text>
</comment>
<dbReference type="InterPro" id="IPR007110">
    <property type="entry name" value="Ig-like_dom"/>
</dbReference>
<name>S7NRI3_MYOBR</name>
<evidence type="ECO:0000313" key="9">
    <source>
        <dbReference type="EMBL" id="EPQ20324.1"/>
    </source>
</evidence>
<dbReference type="GO" id="GO:0005886">
    <property type="term" value="C:plasma membrane"/>
    <property type="evidence" value="ECO:0007669"/>
    <property type="project" value="UniProtKB-SubCell"/>
</dbReference>
<dbReference type="EMBL" id="KE164810">
    <property type="protein sequence ID" value="EPQ20324.1"/>
    <property type="molecule type" value="Genomic_DNA"/>
</dbReference>
<dbReference type="FunFam" id="2.60.40.10:FF:000442">
    <property type="entry name" value="Immunoglobulin lambda variable 2-8"/>
    <property type="match status" value="1"/>
</dbReference>
<dbReference type="GO" id="GO:0019814">
    <property type="term" value="C:immunoglobulin complex"/>
    <property type="evidence" value="ECO:0007669"/>
    <property type="project" value="UniProtKB-KW"/>
</dbReference>
<dbReference type="InterPro" id="IPR050150">
    <property type="entry name" value="IgV_Light_Chain"/>
</dbReference>
<feature type="signal peptide" evidence="7">
    <location>
        <begin position="1"/>
        <end position="19"/>
    </location>
</feature>
<evidence type="ECO:0000256" key="2">
    <source>
        <dbReference type="ARBA" id="ARBA00022475"/>
    </source>
</evidence>
<dbReference type="Pfam" id="PF07686">
    <property type="entry name" value="V-set"/>
    <property type="match status" value="1"/>
</dbReference>
<evidence type="ECO:0000256" key="3">
    <source>
        <dbReference type="ARBA" id="ARBA00023136"/>
    </source>
</evidence>
<evidence type="ECO:0000256" key="7">
    <source>
        <dbReference type="SAM" id="SignalP"/>
    </source>
</evidence>
<dbReference type="GO" id="GO:0005576">
    <property type="term" value="C:extracellular region"/>
    <property type="evidence" value="ECO:0007669"/>
    <property type="project" value="UniProtKB-ARBA"/>
</dbReference>
<keyword evidence="3" id="KW-0472">Membrane</keyword>
<keyword evidence="7" id="KW-0732">Signal</keyword>
<feature type="chain" id="PRO_5004543425" evidence="7">
    <location>
        <begin position="20"/>
        <end position="160"/>
    </location>
</feature>
<evidence type="ECO:0000313" key="10">
    <source>
        <dbReference type="Proteomes" id="UP000052978"/>
    </source>
</evidence>
<keyword evidence="2" id="KW-1003">Cell membrane</keyword>
<proteinExistence type="predicted"/>
<keyword evidence="4" id="KW-1015">Disulfide bond</keyword>
<keyword evidence="6" id="KW-0391">Immunity</keyword>
<dbReference type="InterPro" id="IPR013783">
    <property type="entry name" value="Ig-like_fold"/>
</dbReference>
<organism evidence="9 10">
    <name type="scientific">Myotis brandtii</name>
    <name type="common">Brandt's bat</name>
    <dbReference type="NCBI Taxonomy" id="109478"/>
    <lineage>
        <taxon>Eukaryota</taxon>
        <taxon>Metazoa</taxon>
        <taxon>Chordata</taxon>
        <taxon>Craniata</taxon>
        <taxon>Vertebrata</taxon>
        <taxon>Euteleostomi</taxon>
        <taxon>Mammalia</taxon>
        <taxon>Eutheria</taxon>
        <taxon>Laurasiatheria</taxon>
        <taxon>Chiroptera</taxon>
        <taxon>Yangochiroptera</taxon>
        <taxon>Vespertilionidae</taxon>
        <taxon>Myotis</taxon>
    </lineage>
</organism>
<comment type="subcellular location">
    <subcellularLocation>
        <location evidence="1">Cell membrane</location>
    </subcellularLocation>
</comment>
<dbReference type="InterPro" id="IPR013106">
    <property type="entry name" value="Ig_V-set"/>
</dbReference>
<accession>S7NRI3</accession>
<dbReference type="InterPro" id="IPR036179">
    <property type="entry name" value="Ig-like_dom_sf"/>
</dbReference>
<dbReference type="eggNOG" id="ENOG502RYIN">
    <property type="taxonomic scope" value="Eukaryota"/>
</dbReference>
<dbReference type="SUPFAM" id="SSF48726">
    <property type="entry name" value="Immunoglobulin"/>
    <property type="match status" value="1"/>
</dbReference>
<evidence type="ECO:0000259" key="8">
    <source>
        <dbReference type="PROSITE" id="PS50835"/>
    </source>
</evidence>
<evidence type="ECO:0000256" key="4">
    <source>
        <dbReference type="ARBA" id="ARBA00023157"/>
    </source>
</evidence>
<evidence type="ECO:0000256" key="6">
    <source>
        <dbReference type="ARBA" id="ARBA00043265"/>
    </source>
</evidence>
<feature type="domain" description="Ig-like" evidence="8">
    <location>
        <begin position="5"/>
        <end position="109"/>
    </location>
</feature>
<reference evidence="9 10" key="1">
    <citation type="journal article" date="2013" name="Nat. Commun.">
        <title>Genome analysis reveals insights into physiology and longevity of the Brandt's bat Myotis brandtii.</title>
        <authorList>
            <person name="Seim I."/>
            <person name="Fang X."/>
            <person name="Xiong Z."/>
            <person name="Lobanov A.V."/>
            <person name="Huang Z."/>
            <person name="Ma S."/>
            <person name="Feng Y."/>
            <person name="Turanov A.A."/>
            <person name="Zhu Y."/>
            <person name="Lenz T.L."/>
            <person name="Gerashchenko M.V."/>
            <person name="Fan D."/>
            <person name="Hee Yim S."/>
            <person name="Yao X."/>
            <person name="Jordan D."/>
            <person name="Xiong Y."/>
            <person name="Ma Y."/>
            <person name="Lyapunov A.N."/>
            <person name="Chen G."/>
            <person name="Kulakova O.I."/>
            <person name="Sun Y."/>
            <person name="Lee S.G."/>
            <person name="Bronson R.T."/>
            <person name="Moskalev A.A."/>
            <person name="Sunyaev S.R."/>
            <person name="Zhang G."/>
            <person name="Krogh A."/>
            <person name="Wang J."/>
            <person name="Gladyshev V.N."/>
        </authorList>
    </citation>
    <scope>NUCLEOTIDE SEQUENCE [LARGE SCALE GENOMIC DNA]</scope>
</reference>
<dbReference type="AlphaFoldDB" id="S7NRI3"/>
<dbReference type="SMART" id="SM00406">
    <property type="entry name" value="IGv"/>
    <property type="match status" value="1"/>
</dbReference>
<dbReference type="PROSITE" id="PS50835">
    <property type="entry name" value="IG_LIKE"/>
    <property type="match status" value="1"/>
</dbReference>
<gene>
    <name evidence="9" type="ORF">D623_10013101</name>
</gene>
<evidence type="ECO:0000256" key="1">
    <source>
        <dbReference type="ARBA" id="ARBA00004236"/>
    </source>
</evidence>
<keyword evidence="10" id="KW-1185">Reference proteome</keyword>
<dbReference type="Proteomes" id="UP000052978">
    <property type="component" value="Unassembled WGS sequence"/>
</dbReference>
<evidence type="ECO:0000256" key="5">
    <source>
        <dbReference type="ARBA" id="ARBA00038737"/>
    </source>
</evidence>
<dbReference type="SMART" id="SM00409">
    <property type="entry name" value="IG"/>
    <property type="match status" value="1"/>
</dbReference>
<protein>
    <submittedName>
        <fullName evidence="9">Ig lambda chain V-I region BL2</fullName>
    </submittedName>
</protein>
<sequence>MAWAPLLLTLLAHCTGSWAQSVLTQPSSVSGSPGERVSISCTGNSTNVGYADYVSWYQQLPGKVPKLLIYQSSKRPSGIPDRFSGSRSGNSASMNITGLQAGDEGIYYCASYESSPFGTHSAAGLWGSETKTPQVSKGVSSPAAACSAQPVTCGFCLFPR</sequence>
<dbReference type="InterPro" id="IPR003599">
    <property type="entry name" value="Ig_sub"/>
</dbReference>
<keyword evidence="6" id="KW-1280">Immunoglobulin</keyword>